<dbReference type="EMBL" id="CP003587">
    <property type="protein sequence ID" value="AGY60385.1"/>
    <property type="molecule type" value="Genomic_DNA"/>
</dbReference>
<accession>U5QRR9</accession>
<dbReference type="KEGG" id="glj:GKIL_4139"/>
<sequence>MARKRNRSLNRVEVNCPFCTSRLWRGCGQKHFIFSSNAEQTRELTGLTRKKAVLLHSHTATWVDRSRWIESFFCTDHGQVWIICTRNSDGQVTGETAPPRLWQQTTGTLDPSRPNPSVSEFTYRMSRRTSVQSRSD</sequence>
<keyword evidence="3" id="KW-1185">Reference proteome</keyword>
<reference evidence="2 3" key="1">
    <citation type="journal article" date="2013" name="PLoS ONE">
        <title>Cultivation and Complete Genome Sequencing of Gloeobacter kilaueensis sp. nov., from a Lava Cave in Kilauea Caldera, Hawai'i.</title>
        <authorList>
            <person name="Saw J.H."/>
            <person name="Schatz M."/>
            <person name="Brown M.V."/>
            <person name="Kunkel D.D."/>
            <person name="Foster J.S."/>
            <person name="Shick H."/>
            <person name="Christensen S."/>
            <person name="Hou S."/>
            <person name="Wan X."/>
            <person name="Donachie S.P."/>
        </authorList>
    </citation>
    <scope>NUCLEOTIDE SEQUENCE [LARGE SCALE GENOMIC DNA]</scope>
    <source>
        <strain evidence="3">JS</strain>
    </source>
</reference>
<dbReference type="AlphaFoldDB" id="U5QRR9"/>
<protein>
    <submittedName>
        <fullName evidence="2">Uncharacterized protein</fullName>
    </submittedName>
</protein>
<evidence type="ECO:0000313" key="2">
    <source>
        <dbReference type="EMBL" id="AGY60385.1"/>
    </source>
</evidence>
<feature type="compositionally biased region" description="Polar residues" evidence="1">
    <location>
        <begin position="102"/>
        <end position="120"/>
    </location>
</feature>
<dbReference type="eggNOG" id="ENOG502ZJCZ">
    <property type="taxonomic scope" value="Bacteria"/>
</dbReference>
<dbReference type="RefSeq" id="WP_023175730.1">
    <property type="nucleotide sequence ID" value="NC_022600.1"/>
</dbReference>
<dbReference type="HOGENOM" id="CLU_129231_1_0_3"/>
<proteinExistence type="predicted"/>
<organism evidence="2 3">
    <name type="scientific">Gloeobacter kilaueensis (strain ATCC BAA-2537 / CCAP 1431/1 / ULC 316 / JS1)</name>
    <dbReference type="NCBI Taxonomy" id="1183438"/>
    <lineage>
        <taxon>Bacteria</taxon>
        <taxon>Bacillati</taxon>
        <taxon>Cyanobacteriota</taxon>
        <taxon>Cyanophyceae</taxon>
        <taxon>Gloeobacterales</taxon>
        <taxon>Gloeobacteraceae</taxon>
        <taxon>Gloeobacter</taxon>
    </lineage>
</organism>
<dbReference type="STRING" id="1183438.GKIL_4139"/>
<dbReference type="Proteomes" id="UP000017396">
    <property type="component" value="Chromosome"/>
</dbReference>
<evidence type="ECO:0000313" key="3">
    <source>
        <dbReference type="Proteomes" id="UP000017396"/>
    </source>
</evidence>
<evidence type="ECO:0000256" key="1">
    <source>
        <dbReference type="SAM" id="MobiDB-lite"/>
    </source>
</evidence>
<gene>
    <name evidence="2" type="ORF">GKIL_4139</name>
</gene>
<feature type="region of interest" description="Disordered" evidence="1">
    <location>
        <begin position="94"/>
        <end position="136"/>
    </location>
</feature>
<name>U5QRR9_GLOK1</name>